<keyword evidence="7 13" id="KW-0378">Hydrolase</keyword>
<feature type="signal peptide" evidence="14">
    <location>
        <begin position="1"/>
        <end position="23"/>
    </location>
</feature>
<dbReference type="InterPro" id="IPR001002">
    <property type="entry name" value="Chitin-bd_1"/>
</dbReference>
<dbReference type="GO" id="GO:0008843">
    <property type="term" value="F:endochitinase activity"/>
    <property type="evidence" value="ECO:0007669"/>
    <property type="project" value="UniProtKB-EC"/>
</dbReference>
<dbReference type="InterPro" id="IPR017853">
    <property type="entry name" value="GH"/>
</dbReference>
<keyword evidence="8" id="KW-0146">Chitin degradation</keyword>
<keyword evidence="18" id="KW-1185">Reference proteome</keyword>
<evidence type="ECO:0000256" key="8">
    <source>
        <dbReference type="ARBA" id="ARBA00023024"/>
    </source>
</evidence>
<dbReference type="GO" id="GO:0005576">
    <property type="term" value="C:extracellular region"/>
    <property type="evidence" value="ECO:0007669"/>
    <property type="project" value="UniProtKB-SubCell"/>
</dbReference>
<dbReference type="InterPro" id="IPR011583">
    <property type="entry name" value="Chitinase_II/V-like_cat"/>
</dbReference>
<evidence type="ECO:0000256" key="14">
    <source>
        <dbReference type="SAM" id="SignalP"/>
    </source>
</evidence>
<dbReference type="CDD" id="cd02878">
    <property type="entry name" value="GH18_zymocin_alpha"/>
    <property type="match status" value="1"/>
</dbReference>
<dbReference type="CDD" id="cd00035">
    <property type="entry name" value="ChtBD1"/>
    <property type="match status" value="1"/>
</dbReference>
<dbReference type="GO" id="GO:0000272">
    <property type="term" value="P:polysaccharide catabolic process"/>
    <property type="evidence" value="ECO:0007669"/>
    <property type="project" value="UniProtKB-KW"/>
</dbReference>
<dbReference type="EC" id="3.2.1.14" evidence="4"/>
<evidence type="ECO:0000256" key="13">
    <source>
        <dbReference type="RuleBase" id="RU000489"/>
    </source>
</evidence>
<evidence type="ECO:0000256" key="7">
    <source>
        <dbReference type="ARBA" id="ARBA00022801"/>
    </source>
</evidence>
<evidence type="ECO:0000313" key="17">
    <source>
        <dbReference type="EMBL" id="RNJ52663.1"/>
    </source>
</evidence>
<feature type="chain" id="PRO_5018230656" description="chitinase" evidence="14">
    <location>
        <begin position="24"/>
        <end position="1384"/>
    </location>
</feature>
<evidence type="ECO:0000259" key="15">
    <source>
        <dbReference type="PROSITE" id="PS51782"/>
    </source>
</evidence>
<dbReference type="InterPro" id="IPR018392">
    <property type="entry name" value="LysM"/>
</dbReference>
<evidence type="ECO:0000256" key="6">
    <source>
        <dbReference type="ARBA" id="ARBA00022669"/>
    </source>
</evidence>
<dbReference type="STRING" id="1051616.A0A3M9XWP3"/>
<feature type="domain" description="LysM" evidence="15">
    <location>
        <begin position="417"/>
        <end position="465"/>
    </location>
</feature>
<dbReference type="Pfam" id="PF01476">
    <property type="entry name" value="LysM"/>
    <property type="match status" value="2"/>
</dbReference>
<accession>A0A3M9XWP3</accession>
<comment type="similarity">
    <text evidence="3">Belongs to the glycosyl hydrolase 18 family. Chitinase class V subfamily.</text>
</comment>
<protein>
    <recommendedName>
        <fullName evidence="4">chitinase</fullName>
        <ecNumber evidence="4">3.2.1.14</ecNumber>
    </recommendedName>
</protein>
<sequence length="1384" mass="149221">MRCHNTVTSIGGWLGFFAATTSAIETGFDSETFPHPALVPKPTFRDLCPVPCADAGPTGFSWTVVPSIAALKQCNETLLFEGNLNRPITSTAKENTIRACSIPESSSNTALTSEQKFGPPCLASAELRPTKVDVEVGWWPETVDGSKSSDIIDATLQLQKNIIEDPNCESTALFAKSGDAVVGLWVGEQIRKTSAKDLLERFVALVESKEGSLPKKAAAQVCGSSDGLPWSQSFGIYYDATGKISDAFSAVQGWSKMSCLDLPGGGETWKGEELSVIPGLALTLGADAVLPKHKNSSVSVTASSVTKPTYSVTSLALGPSTSVEARAYDPYDDLNDGLEDRDEQCRTARIEATDSCYSLATQKCGITLEALYKYNGGDSSFCTNLEVDTSLCCSGGDKPEEEAPSASSEVRRAAAECKYLVVAKDNTCPQLAADCGISTTKFYELNGGGSSAFCNNLKIRSAVCCTAGDKPNLKPKDNSDGSCAVYTIKKGDGCFDIADPNGLTVTELHKLNTGKTWGWGDCDLLKENMKICLSAGTPPMPAPIENAICGPQKPGTERPSSGNLTMLNPCPLNVCCNIWGQCGTTKDFCVDTTVNNTPGTAKKDTYGCISNCGMDIVNNKVGPDKFRQLGYFEGWNMDRPCLNMDVESIPKENDIIHFAFGMIAEDFSIYIGPKEKEQFDKFVKLKSSFKKVLSFGGWAFSNEPATSHIFRNAVKPANSLRFATNVINFIAANGLDGVDFDWEYPGATDIDGSQPGSPDDGKNYLAFLGIVKRRMPQGKTIAIAAPASYWYLKAFPIAEISKIVDYIVYMTYDLHGQWDVGNKWASEGCPGANCLRSHVNITLTQSALSMVTKAGVPSNKLMVGVSSYGRSFKMAQMGCEGPNCFFLGGRNQSPAKAGTCTGTPGYIADAEMMQIALNARSGFGSSKVTAYHDESSDSDIFIYDDVEWVSWMSPKTKDSRKLIYRLANMAGTSDWAIDLGVDVGRSNSEKALDDWPELDLSSNCPLDSSYDTLDALDAVAGGMDPECAAMLAIDTLKKMLANSLNGYDAAASGYDGLFDFYKDYIIKSLDGRLERLMTFEKQYGGRSGDFFNCFAVQGGLRAKRSDAKPADCFNLPTGKPFDDYAYWFELKDEAGWHKALAEEGILTEWVQTGYKEHANNNGCTGQDMCIAKNIYYHDIPMPKANKDIEVPDPKEIIRIARENMANITDAFDDIYTAIGFEDWAGGYENAVEVLSVPVFMLEDAVASMNTVKEIGKDWKEEQEKNLILQIIEGVLFLLAFVGPIVGSLGRVGAALGRLIMAIEGAGAAGLGVYAIIEDPSSAPLAILLTIMGELGGPAGRSGRFAGLNAKKNEMSPKQKENMGKSYATNTPKVQSIMGKACGTK</sequence>
<keyword evidence="12" id="KW-0624">Polysaccharide degradation</keyword>
<evidence type="ECO:0000256" key="9">
    <source>
        <dbReference type="ARBA" id="ARBA00023026"/>
    </source>
</evidence>
<gene>
    <name evidence="17" type="ORF">D7B24_003104</name>
</gene>
<dbReference type="Pfam" id="PF00704">
    <property type="entry name" value="Glyco_hydro_18"/>
    <property type="match status" value="1"/>
</dbReference>
<dbReference type="PROSITE" id="PS51910">
    <property type="entry name" value="GH18_2"/>
    <property type="match status" value="1"/>
</dbReference>
<dbReference type="Proteomes" id="UP000267145">
    <property type="component" value="Unassembled WGS sequence"/>
</dbReference>
<reference evidence="17 18" key="1">
    <citation type="submission" date="2018-10" db="EMBL/GenBank/DDBJ databases">
        <title>Genome sequence of Verticillium nonalfalfae VnAa140.</title>
        <authorList>
            <person name="Stajich J.E."/>
            <person name="Kasson M.T."/>
        </authorList>
    </citation>
    <scope>NUCLEOTIDE SEQUENCE [LARGE SCALE GENOMIC DNA]</scope>
    <source>
        <strain evidence="17 18">VnAa140</strain>
    </source>
</reference>
<keyword evidence="11 13" id="KW-0326">Glycosidase</keyword>
<dbReference type="Gene3D" id="3.10.50.10">
    <property type="match status" value="1"/>
</dbReference>
<comment type="caution">
    <text evidence="17">The sequence shown here is derived from an EMBL/GenBank/DDBJ whole genome shotgun (WGS) entry which is preliminary data.</text>
</comment>
<feature type="domain" description="LysM" evidence="15">
    <location>
        <begin position="346"/>
        <end position="393"/>
    </location>
</feature>
<dbReference type="SUPFAM" id="SSF51445">
    <property type="entry name" value="(Trans)glycosidases"/>
    <property type="match status" value="1"/>
</dbReference>
<evidence type="ECO:0000256" key="1">
    <source>
        <dbReference type="ARBA" id="ARBA00000822"/>
    </source>
</evidence>
<feature type="domain" description="LysM" evidence="15">
    <location>
        <begin position="484"/>
        <end position="533"/>
    </location>
</feature>
<dbReference type="RefSeq" id="XP_028490821.1">
    <property type="nucleotide sequence ID" value="XM_028637298.1"/>
</dbReference>
<dbReference type="InterPro" id="IPR001223">
    <property type="entry name" value="Glyco_hydro18_cat"/>
</dbReference>
<comment type="subcellular location">
    <subcellularLocation>
        <location evidence="2">Secreted</location>
    </subcellularLocation>
</comment>
<keyword evidence="9" id="KW-0843">Virulence</keyword>
<evidence type="ECO:0000256" key="3">
    <source>
        <dbReference type="ARBA" id="ARBA00008682"/>
    </source>
</evidence>
<dbReference type="SUPFAM" id="SSF54556">
    <property type="entry name" value="Chitinase insertion domain"/>
    <property type="match status" value="1"/>
</dbReference>
<evidence type="ECO:0000256" key="10">
    <source>
        <dbReference type="ARBA" id="ARBA00023277"/>
    </source>
</evidence>
<evidence type="ECO:0000256" key="2">
    <source>
        <dbReference type="ARBA" id="ARBA00004613"/>
    </source>
</evidence>
<keyword evidence="6" id="KW-0147">Chitin-binding</keyword>
<dbReference type="SMART" id="SM00257">
    <property type="entry name" value="LysM"/>
    <property type="match status" value="2"/>
</dbReference>
<proteinExistence type="inferred from homology"/>
<name>A0A3M9XWP3_9PEZI</name>
<evidence type="ECO:0000313" key="18">
    <source>
        <dbReference type="Proteomes" id="UP000267145"/>
    </source>
</evidence>
<keyword evidence="5" id="KW-0964">Secreted</keyword>
<evidence type="ECO:0000256" key="12">
    <source>
        <dbReference type="ARBA" id="ARBA00023326"/>
    </source>
</evidence>
<dbReference type="Gene3D" id="3.20.20.80">
    <property type="entry name" value="Glycosidases"/>
    <property type="match status" value="1"/>
</dbReference>
<evidence type="ECO:0000259" key="16">
    <source>
        <dbReference type="PROSITE" id="PS51910"/>
    </source>
</evidence>
<dbReference type="SUPFAM" id="SSF57016">
    <property type="entry name" value="Plant lectins/antimicrobial peptides"/>
    <property type="match status" value="1"/>
</dbReference>
<dbReference type="InterPro" id="IPR029070">
    <property type="entry name" value="Chitinase_insertion_sf"/>
</dbReference>
<evidence type="ECO:0000256" key="4">
    <source>
        <dbReference type="ARBA" id="ARBA00012729"/>
    </source>
</evidence>
<feature type="domain" description="GH18" evidence="16">
    <location>
        <begin position="626"/>
        <end position="1023"/>
    </location>
</feature>
<dbReference type="EMBL" id="RBVV01000184">
    <property type="protein sequence ID" value="RNJ52663.1"/>
    <property type="molecule type" value="Genomic_DNA"/>
</dbReference>
<dbReference type="Pfam" id="PF00187">
    <property type="entry name" value="Chitin_bind_1"/>
    <property type="match status" value="1"/>
</dbReference>
<keyword evidence="10" id="KW-0119">Carbohydrate metabolism</keyword>
<comment type="catalytic activity">
    <reaction evidence="1">
        <text>Random endo-hydrolysis of N-acetyl-beta-D-glucosaminide (1-&gt;4)-beta-linkages in chitin and chitodextrins.</text>
        <dbReference type="EC" id="3.2.1.14"/>
    </reaction>
</comment>
<dbReference type="SMART" id="SM00636">
    <property type="entry name" value="Glyco_18"/>
    <property type="match status" value="1"/>
</dbReference>
<dbReference type="InterPro" id="IPR036861">
    <property type="entry name" value="Endochitinase-like_sf"/>
</dbReference>
<dbReference type="InterPro" id="IPR036779">
    <property type="entry name" value="LysM_dom_sf"/>
</dbReference>
<dbReference type="PROSITE" id="PS01095">
    <property type="entry name" value="GH18_1"/>
    <property type="match status" value="1"/>
</dbReference>
<organism evidence="17 18">
    <name type="scientific">Verticillium nonalfalfae</name>
    <dbReference type="NCBI Taxonomy" id="1051616"/>
    <lineage>
        <taxon>Eukaryota</taxon>
        <taxon>Fungi</taxon>
        <taxon>Dikarya</taxon>
        <taxon>Ascomycota</taxon>
        <taxon>Pezizomycotina</taxon>
        <taxon>Sordariomycetes</taxon>
        <taxon>Hypocreomycetidae</taxon>
        <taxon>Glomerellales</taxon>
        <taxon>Plectosphaerellaceae</taxon>
        <taxon>Verticillium</taxon>
    </lineage>
</organism>
<dbReference type="GO" id="GO:0006032">
    <property type="term" value="P:chitin catabolic process"/>
    <property type="evidence" value="ECO:0007669"/>
    <property type="project" value="UniProtKB-KW"/>
</dbReference>
<dbReference type="Gene3D" id="3.30.60.10">
    <property type="entry name" value="Endochitinase-like"/>
    <property type="match status" value="1"/>
</dbReference>
<dbReference type="PROSITE" id="PS51782">
    <property type="entry name" value="LYSM"/>
    <property type="match status" value="3"/>
</dbReference>
<evidence type="ECO:0000256" key="5">
    <source>
        <dbReference type="ARBA" id="ARBA00022525"/>
    </source>
</evidence>
<dbReference type="GO" id="GO:0008061">
    <property type="term" value="F:chitin binding"/>
    <property type="evidence" value="ECO:0007669"/>
    <property type="project" value="UniProtKB-KW"/>
</dbReference>
<evidence type="ECO:0000256" key="11">
    <source>
        <dbReference type="ARBA" id="ARBA00023295"/>
    </source>
</evidence>
<dbReference type="GeneID" id="39606793"/>
<dbReference type="CDD" id="cd00118">
    <property type="entry name" value="LysM"/>
    <property type="match status" value="1"/>
</dbReference>
<dbReference type="PANTHER" id="PTHR47700:SF2">
    <property type="entry name" value="CHITINASE"/>
    <property type="match status" value="1"/>
</dbReference>
<dbReference type="InterPro" id="IPR053214">
    <property type="entry name" value="LysM12-like"/>
</dbReference>
<dbReference type="PANTHER" id="PTHR47700">
    <property type="entry name" value="V CHITINASE, PUTATIVE (AFU_ORTHOLOGUE AFUA_6G13720)-RELATED"/>
    <property type="match status" value="1"/>
</dbReference>
<keyword evidence="14" id="KW-0732">Signal</keyword>
<dbReference type="InterPro" id="IPR001579">
    <property type="entry name" value="Glyco_hydro_18_chit_AS"/>
</dbReference>
<dbReference type="SUPFAM" id="SSF54106">
    <property type="entry name" value="LysM domain"/>
    <property type="match status" value="1"/>
</dbReference>
<dbReference type="Gene3D" id="3.10.350.10">
    <property type="entry name" value="LysM domain"/>
    <property type="match status" value="3"/>
</dbReference>